<accession>A0ABU1YC15</accession>
<evidence type="ECO:0000313" key="3">
    <source>
        <dbReference type="Proteomes" id="UP001269081"/>
    </source>
</evidence>
<dbReference type="EMBL" id="JAVDWQ010000015">
    <property type="protein sequence ID" value="MDR7211791.1"/>
    <property type="molecule type" value="Genomic_DNA"/>
</dbReference>
<evidence type="ECO:0000313" key="2">
    <source>
        <dbReference type="EMBL" id="MDR7211791.1"/>
    </source>
</evidence>
<comment type="caution">
    <text evidence="2">The sequence shown here is derived from an EMBL/GenBank/DDBJ whole genome shotgun (WGS) entry which is preliminary data.</text>
</comment>
<keyword evidence="1" id="KW-0472">Membrane</keyword>
<feature type="transmembrane region" description="Helical" evidence="1">
    <location>
        <begin position="112"/>
        <end position="129"/>
    </location>
</feature>
<feature type="transmembrane region" description="Helical" evidence="1">
    <location>
        <begin position="56"/>
        <end position="76"/>
    </location>
</feature>
<dbReference type="Proteomes" id="UP001269081">
    <property type="component" value="Unassembled WGS sequence"/>
</dbReference>
<proteinExistence type="predicted"/>
<evidence type="ECO:0000256" key="1">
    <source>
        <dbReference type="SAM" id="Phobius"/>
    </source>
</evidence>
<feature type="transmembrane region" description="Helical" evidence="1">
    <location>
        <begin position="88"/>
        <end position="106"/>
    </location>
</feature>
<keyword evidence="1" id="KW-0812">Transmembrane</keyword>
<sequence length="216" mass="25561">MQNKKSFNINYDNNFFMKKLLSVILLLLLFSIFYMYSFFILMSIESINDDFLAKYFYFLRIGIATGLTCVFLFLFYDKKKIILSISKLLLIIFISSLVSGLLAYFFKNSPCWPLKYLIGIITGLLFYLLYKKENSKKLNFLSGIVSLFALLLCENLERFLLMDRPDYPSILYTKSFPNMIFWLGIILFIFFSSYFFSKGFWIKIKLLKILKTTTIK</sequence>
<keyword evidence="1" id="KW-1133">Transmembrane helix</keyword>
<feature type="transmembrane region" description="Helical" evidence="1">
    <location>
        <begin position="20"/>
        <end position="44"/>
    </location>
</feature>
<feature type="transmembrane region" description="Helical" evidence="1">
    <location>
        <begin position="180"/>
        <end position="201"/>
    </location>
</feature>
<keyword evidence="3" id="KW-1185">Reference proteome</keyword>
<dbReference type="RefSeq" id="WP_310283156.1">
    <property type="nucleotide sequence ID" value="NZ_JAVDWQ010000015.1"/>
</dbReference>
<reference evidence="2 3" key="1">
    <citation type="submission" date="2023-07" db="EMBL/GenBank/DDBJ databases">
        <title>Sorghum-associated microbial communities from plants grown in Nebraska, USA.</title>
        <authorList>
            <person name="Schachtman D."/>
        </authorList>
    </citation>
    <scope>NUCLEOTIDE SEQUENCE [LARGE SCALE GENOMIC DNA]</scope>
    <source>
        <strain evidence="2 3">4129</strain>
    </source>
</reference>
<gene>
    <name evidence="2" type="ORF">J2W48_003748</name>
</gene>
<feature type="transmembrane region" description="Helical" evidence="1">
    <location>
        <begin position="141"/>
        <end position="160"/>
    </location>
</feature>
<organism evidence="2 3">
    <name type="scientific">Flavobacterium piscis</name>
    <dbReference type="NCBI Taxonomy" id="1114874"/>
    <lineage>
        <taxon>Bacteria</taxon>
        <taxon>Pseudomonadati</taxon>
        <taxon>Bacteroidota</taxon>
        <taxon>Flavobacteriia</taxon>
        <taxon>Flavobacteriales</taxon>
        <taxon>Flavobacteriaceae</taxon>
        <taxon>Flavobacterium</taxon>
    </lineage>
</organism>
<protein>
    <submittedName>
        <fullName evidence="2">Uncharacterized protein</fullName>
    </submittedName>
</protein>
<name>A0ABU1YC15_9FLAO</name>